<reference evidence="8 9" key="1">
    <citation type="submission" date="2024-09" db="EMBL/GenBank/DDBJ databases">
        <title>Laminarin stimulates single cell rates of sulfate reduction while oxygen inhibits transcriptomic activity in coastal marine sediment.</title>
        <authorList>
            <person name="Lindsay M."/>
            <person name="Orcutt B."/>
            <person name="Emerson D."/>
            <person name="Stepanauskas R."/>
            <person name="D'Angelo T."/>
        </authorList>
    </citation>
    <scope>NUCLEOTIDE SEQUENCE [LARGE SCALE GENOMIC DNA]</scope>
    <source>
        <strain evidence="8">SAG AM-311-K15</strain>
    </source>
</reference>
<keyword evidence="4 6" id="KW-0324">Glycolysis</keyword>
<evidence type="ECO:0000313" key="9">
    <source>
        <dbReference type="Proteomes" id="UP001594351"/>
    </source>
</evidence>
<comment type="caution">
    <text evidence="8">The sequence shown here is derived from an EMBL/GenBank/DDBJ whole genome shotgun (WGS) entry which is preliminary data.</text>
</comment>
<sequence length="252" mass="27710">MRRSLIAANWKMHKKIDEGLSFITGLKEKYPRTHPVEVVICAPFTMLFALAEKALGSGISIGAQNLYWEKKGAYTGETSGQMIVDAGCEYVIIGHSERRQYFHETNVEVNKKIKAAHAERLNVIFCIGESLTEREAGQTFTVVQKQLIEGLEGISEDALESITLAYEPIWAIGTGVTATPEQAGEVHTFIRKLIREQFSDPAAEKMRILYGGSVKPGNVDQLMALDDIDGGLVGGASLELSSFLQLINFKSS</sequence>
<feature type="binding site" evidence="6">
    <location>
        <position position="213"/>
    </location>
    <ligand>
        <name>substrate</name>
    </ligand>
</feature>
<keyword evidence="2 6" id="KW-0312">Gluconeogenesis</keyword>
<dbReference type="EC" id="5.3.1.1" evidence="6 7"/>
<keyword evidence="9" id="KW-1185">Reference proteome</keyword>
<evidence type="ECO:0000256" key="5">
    <source>
        <dbReference type="ARBA" id="ARBA00023235"/>
    </source>
</evidence>
<name>A0ABV6YYV4_UNCC1</name>
<dbReference type="PROSITE" id="PS51440">
    <property type="entry name" value="TIM_2"/>
    <property type="match status" value="1"/>
</dbReference>
<dbReference type="PROSITE" id="PS00171">
    <property type="entry name" value="TIM_1"/>
    <property type="match status" value="1"/>
</dbReference>
<dbReference type="InterPro" id="IPR013785">
    <property type="entry name" value="Aldolase_TIM"/>
</dbReference>
<dbReference type="Pfam" id="PF00121">
    <property type="entry name" value="TIM"/>
    <property type="match status" value="1"/>
</dbReference>
<organism evidence="8 9">
    <name type="scientific">candidate division CSSED10-310 bacterium</name>
    <dbReference type="NCBI Taxonomy" id="2855610"/>
    <lineage>
        <taxon>Bacteria</taxon>
        <taxon>Bacteria division CSSED10-310</taxon>
    </lineage>
</organism>
<dbReference type="InterPro" id="IPR020861">
    <property type="entry name" value="Triosephosphate_isomerase_AS"/>
</dbReference>
<evidence type="ECO:0000256" key="6">
    <source>
        <dbReference type="HAMAP-Rule" id="MF_00147"/>
    </source>
</evidence>
<dbReference type="NCBIfam" id="TIGR00419">
    <property type="entry name" value="tim"/>
    <property type="match status" value="1"/>
</dbReference>
<proteinExistence type="inferred from homology"/>
<gene>
    <name evidence="6 8" type="primary">tpiA</name>
    <name evidence="8" type="ORF">ACFL27_14365</name>
</gene>
<protein>
    <recommendedName>
        <fullName evidence="6 7">Triosephosphate isomerase</fullName>
        <shortName evidence="6">TIM</shortName>
        <shortName evidence="6">TPI</shortName>
        <ecNumber evidence="6 7">5.3.1.1</ecNumber>
    </recommendedName>
    <alternativeName>
        <fullName evidence="6">Triose-phosphate isomerase</fullName>
    </alternativeName>
</protein>
<evidence type="ECO:0000313" key="8">
    <source>
        <dbReference type="EMBL" id="MFC1851378.1"/>
    </source>
</evidence>
<comment type="function">
    <text evidence="6">Involved in the gluconeogenesis. Catalyzes stereospecifically the conversion of dihydroxyacetone phosphate (DHAP) to D-glyceraldehyde-3-phosphate (G3P).</text>
</comment>
<evidence type="ECO:0000256" key="2">
    <source>
        <dbReference type="ARBA" id="ARBA00022432"/>
    </source>
</evidence>
<evidence type="ECO:0000256" key="1">
    <source>
        <dbReference type="ARBA" id="ARBA00007422"/>
    </source>
</evidence>
<comment type="catalytic activity">
    <reaction evidence="6 7">
        <text>D-glyceraldehyde 3-phosphate = dihydroxyacetone phosphate</text>
        <dbReference type="Rhea" id="RHEA:18585"/>
        <dbReference type="ChEBI" id="CHEBI:57642"/>
        <dbReference type="ChEBI" id="CHEBI:59776"/>
        <dbReference type="EC" id="5.3.1.1"/>
    </reaction>
</comment>
<feature type="binding site" evidence="6">
    <location>
        <begin position="9"/>
        <end position="11"/>
    </location>
    <ligand>
        <name>substrate</name>
    </ligand>
</feature>
<keyword evidence="3 6" id="KW-0963">Cytoplasm</keyword>
<dbReference type="PANTHER" id="PTHR21139">
    <property type="entry name" value="TRIOSEPHOSPHATE ISOMERASE"/>
    <property type="match status" value="1"/>
</dbReference>
<keyword evidence="5 6" id="KW-0413">Isomerase</keyword>
<dbReference type="InterPro" id="IPR022896">
    <property type="entry name" value="TrioseP_Isoase_bac/euk"/>
</dbReference>
<dbReference type="HAMAP" id="MF_00147_B">
    <property type="entry name" value="TIM_B"/>
    <property type="match status" value="1"/>
</dbReference>
<dbReference type="Proteomes" id="UP001594351">
    <property type="component" value="Unassembled WGS sequence"/>
</dbReference>
<dbReference type="InterPro" id="IPR035990">
    <property type="entry name" value="TIM_sf"/>
</dbReference>
<dbReference type="Gene3D" id="3.20.20.70">
    <property type="entry name" value="Aldolase class I"/>
    <property type="match status" value="1"/>
</dbReference>
<dbReference type="InterPro" id="IPR000652">
    <property type="entry name" value="Triosephosphate_isomerase"/>
</dbReference>
<accession>A0ABV6YYV4</accession>
<comment type="subcellular location">
    <subcellularLocation>
        <location evidence="6 7">Cytoplasm</location>
    </subcellularLocation>
</comment>
<dbReference type="GO" id="GO:0004807">
    <property type="term" value="F:triose-phosphate isomerase activity"/>
    <property type="evidence" value="ECO:0007669"/>
    <property type="project" value="UniProtKB-EC"/>
</dbReference>
<dbReference type="CDD" id="cd00311">
    <property type="entry name" value="TIM"/>
    <property type="match status" value="1"/>
</dbReference>
<evidence type="ECO:0000256" key="4">
    <source>
        <dbReference type="ARBA" id="ARBA00023152"/>
    </source>
</evidence>
<comment type="subunit">
    <text evidence="6 7">Homodimer.</text>
</comment>
<feature type="active site" description="Proton acceptor" evidence="6">
    <location>
        <position position="167"/>
    </location>
</feature>
<dbReference type="PANTHER" id="PTHR21139:SF42">
    <property type="entry name" value="TRIOSEPHOSPHATE ISOMERASE"/>
    <property type="match status" value="1"/>
</dbReference>
<evidence type="ECO:0000256" key="3">
    <source>
        <dbReference type="ARBA" id="ARBA00022490"/>
    </source>
</evidence>
<feature type="binding site" evidence="6">
    <location>
        <position position="173"/>
    </location>
    <ligand>
        <name>substrate</name>
    </ligand>
</feature>
<comment type="pathway">
    <text evidence="6 7">Carbohydrate biosynthesis; gluconeogenesis.</text>
</comment>
<comment type="similarity">
    <text evidence="1 6 7">Belongs to the triosephosphate isomerase family.</text>
</comment>
<evidence type="ECO:0000256" key="7">
    <source>
        <dbReference type="RuleBase" id="RU363013"/>
    </source>
</evidence>
<feature type="active site" description="Electrophile" evidence="6">
    <location>
        <position position="95"/>
    </location>
</feature>
<dbReference type="EMBL" id="JBHPBY010000183">
    <property type="protein sequence ID" value="MFC1851378.1"/>
    <property type="molecule type" value="Genomic_DNA"/>
</dbReference>
<comment type="pathway">
    <text evidence="6 7">Carbohydrate degradation; glycolysis; D-glyceraldehyde 3-phosphate from glycerone phosphate: step 1/1.</text>
</comment>
<feature type="binding site" evidence="6">
    <location>
        <begin position="234"/>
        <end position="235"/>
    </location>
    <ligand>
        <name>substrate</name>
    </ligand>
</feature>
<dbReference type="SUPFAM" id="SSF51351">
    <property type="entry name" value="Triosephosphate isomerase (TIM)"/>
    <property type="match status" value="1"/>
</dbReference>